<dbReference type="SUPFAM" id="SSF49464">
    <property type="entry name" value="Carboxypeptidase regulatory domain-like"/>
    <property type="match status" value="1"/>
</dbReference>
<accession>A0A1G1TI98</accession>
<comment type="caution">
    <text evidence="1">The sequence shown here is derived from an EMBL/GenBank/DDBJ whole genome shotgun (WGS) entry which is preliminary data.</text>
</comment>
<keyword evidence="2" id="KW-1185">Reference proteome</keyword>
<sequence>MLPSTAAAQLIVGNIVNKATQQPIPFVNVGLPKRGLGTVSDEQGHYQLRYNPAYAADSVRVSSVGYEPRMMPFAALLAGANVGLAPLTVSLTDVNVVAASVYSRTHTLGLDKPRPKFNFSLRSNELGTEIGTVIQVERRPSLVQSLHVVVAKNETAPLTLRVNVYRLDSQGQPTTEKLLQRDVLLTTSPQTGVLTADLTADRLVLTEDCLLAVELVKSSGPGTPDVSKLYFGGALGYGGQCYARLASQGAWIKPTVKSNVPLLGKKLQVAFYLTVKD</sequence>
<name>A0A1G1TI98_9BACT</name>
<dbReference type="AlphaFoldDB" id="A0A1G1TI98"/>
<evidence type="ECO:0008006" key="3">
    <source>
        <dbReference type="Google" id="ProtNLM"/>
    </source>
</evidence>
<evidence type="ECO:0000313" key="2">
    <source>
        <dbReference type="Proteomes" id="UP000177506"/>
    </source>
</evidence>
<dbReference type="Proteomes" id="UP000177506">
    <property type="component" value="Unassembled WGS sequence"/>
</dbReference>
<protein>
    <recommendedName>
        <fullName evidence="3">Carboxypeptidase-like regulatory domain-containing protein</fullName>
    </recommendedName>
</protein>
<gene>
    <name evidence="1" type="ORF">BEN49_22190</name>
</gene>
<reference evidence="1 2" key="1">
    <citation type="submission" date="2016-08" db="EMBL/GenBank/DDBJ databases">
        <title>Hymenobacter coccineus sp. nov., Hymenobacter lapidarius sp. nov. and Hymenobacter glacialis sp. nov., isolated from Antarctic soil.</title>
        <authorList>
            <person name="Sedlacek I."/>
            <person name="Kralova S."/>
            <person name="Kyrova K."/>
            <person name="Maslanova I."/>
            <person name="Stankova E."/>
            <person name="Vrbovska V."/>
            <person name="Nemec M."/>
            <person name="Bartak M."/>
            <person name="Svec P."/>
            <person name="Busse H.-J."/>
            <person name="Pantucek R."/>
        </authorList>
    </citation>
    <scope>NUCLEOTIDE SEQUENCE [LARGE SCALE GENOMIC DNA]</scope>
    <source>
        <strain evidence="1 2">CCM 8649</strain>
    </source>
</reference>
<evidence type="ECO:0000313" key="1">
    <source>
        <dbReference type="EMBL" id="OGX90606.1"/>
    </source>
</evidence>
<dbReference type="InterPro" id="IPR008969">
    <property type="entry name" value="CarboxyPept-like_regulatory"/>
</dbReference>
<dbReference type="Pfam" id="PF13715">
    <property type="entry name" value="CarbopepD_reg_2"/>
    <property type="match status" value="1"/>
</dbReference>
<organism evidence="1 2">
    <name type="scientific">Hymenobacter coccineus</name>
    <dbReference type="NCBI Taxonomy" id="1908235"/>
    <lineage>
        <taxon>Bacteria</taxon>
        <taxon>Pseudomonadati</taxon>
        <taxon>Bacteroidota</taxon>
        <taxon>Cytophagia</taxon>
        <taxon>Cytophagales</taxon>
        <taxon>Hymenobacteraceae</taxon>
        <taxon>Hymenobacter</taxon>
    </lineage>
</organism>
<proteinExistence type="predicted"/>
<dbReference type="EMBL" id="MDZA01000126">
    <property type="protein sequence ID" value="OGX90606.1"/>
    <property type="molecule type" value="Genomic_DNA"/>
</dbReference>